<dbReference type="Gene3D" id="2.70.98.110">
    <property type="entry name" value="Glycosyl hydrolase family 63, N-terminal domain"/>
    <property type="match status" value="1"/>
</dbReference>
<dbReference type="SUPFAM" id="SSF48208">
    <property type="entry name" value="Six-hairpin glycosidases"/>
    <property type="match status" value="1"/>
</dbReference>
<keyword evidence="9" id="KW-0325">Glycoprotein</keyword>
<dbReference type="PANTHER" id="PTHR10412">
    <property type="entry name" value="MANNOSYL-OLIGOSACCHARIDE GLUCOSIDASE"/>
    <property type="match status" value="1"/>
</dbReference>
<evidence type="ECO:0000256" key="2">
    <source>
        <dbReference type="ARBA" id="ARBA00010833"/>
    </source>
</evidence>
<comment type="caution">
    <text evidence="14">The sequence shown here is derived from an EMBL/GenBank/DDBJ whole genome shotgun (WGS) entry which is preliminary data.</text>
</comment>
<comment type="similarity">
    <text evidence="2">Belongs to the glycosyl hydrolase 63 family.</text>
</comment>
<evidence type="ECO:0000256" key="12">
    <source>
        <dbReference type="SAM" id="MobiDB-lite"/>
    </source>
</evidence>
<dbReference type="GO" id="GO:0004573">
    <property type="term" value="F:Glc3Man9GlcNAc2 oligosaccharide glucosidase activity"/>
    <property type="evidence" value="ECO:0007669"/>
    <property type="project" value="UniProtKB-EC"/>
</dbReference>
<evidence type="ECO:0000313" key="15">
    <source>
        <dbReference type="Proteomes" id="UP001212841"/>
    </source>
</evidence>
<evidence type="ECO:0000259" key="13">
    <source>
        <dbReference type="Pfam" id="PF03200"/>
    </source>
</evidence>
<dbReference type="GO" id="GO:0006487">
    <property type="term" value="P:protein N-linked glycosylation"/>
    <property type="evidence" value="ECO:0007669"/>
    <property type="project" value="TreeGrafter"/>
</dbReference>
<dbReference type="InterPro" id="IPR031335">
    <property type="entry name" value="Glyco_hydro_63_C"/>
</dbReference>
<dbReference type="GO" id="GO:0005789">
    <property type="term" value="C:endoplasmic reticulum membrane"/>
    <property type="evidence" value="ECO:0007669"/>
    <property type="project" value="UniProtKB-SubCell"/>
</dbReference>
<dbReference type="GO" id="GO:0009311">
    <property type="term" value="P:oligosaccharide metabolic process"/>
    <property type="evidence" value="ECO:0007669"/>
    <property type="project" value="InterPro"/>
</dbReference>
<dbReference type="InterPro" id="IPR012341">
    <property type="entry name" value="6hp_glycosidase-like_sf"/>
</dbReference>
<dbReference type="InterPro" id="IPR004888">
    <property type="entry name" value="Glycoside_hydrolase_63"/>
</dbReference>
<gene>
    <name evidence="14" type="primary">CWH41</name>
    <name evidence="14" type="ORF">HK097_007608</name>
</gene>
<dbReference type="Proteomes" id="UP001212841">
    <property type="component" value="Unassembled WGS sequence"/>
</dbReference>
<dbReference type="Pfam" id="PF03200">
    <property type="entry name" value="Glyco_hydro_63"/>
    <property type="match status" value="1"/>
</dbReference>
<keyword evidence="7" id="KW-1133">Transmembrane helix</keyword>
<evidence type="ECO:0000256" key="11">
    <source>
        <dbReference type="ARBA" id="ARBA00038888"/>
    </source>
</evidence>
<evidence type="ECO:0000256" key="3">
    <source>
        <dbReference type="ARBA" id="ARBA00022692"/>
    </source>
</evidence>
<evidence type="ECO:0000313" key="14">
    <source>
        <dbReference type="EMBL" id="KAJ3056248.1"/>
    </source>
</evidence>
<dbReference type="EC" id="3.2.1.106" evidence="11"/>
<evidence type="ECO:0000256" key="5">
    <source>
        <dbReference type="ARBA" id="ARBA00022824"/>
    </source>
</evidence>
<evidence type="ECO:0000256" key="10">
    <source>
        <dbReference type="ARBA" id="ARBA00023295"/>
    </source>
</evidence>
<feature type="domain" description="Glycosyl hydrolase family 63 C-terminal" evidence="13">
    <location>
        <begin position="102"/>
        <end position="625"/>
    </location>
</feature>
<dbReference type="AlphaFoldDB" id="A0AAD5SIM0"/>
<evidence type="ECO:0000256" key="7">
    <source>
        <dbReference type="ARBA" id="ARBA00022989"/>
    </source>
</evidence>
<feature type="region of interest" description="Disordered" evidence="12">
    <location>
        <begin position="175"/>
        <end position="209"/>
    </location>
</feature>
<comment type="subcellular location">
    <subcellularLocation>
        <location evidence="1">Endoplasmic reticulum membrane</location>
        <topology evidence="1">Single-pass type II membrane protein</topology>
    </subcellularLocation>
</comment>
<evidence type="ECO:0000256" key="6">
    <source>
        <dbReference type="ARBA" id="ARBA00022968"/>
    </source>
</evidence>
<sequence>MPDLERTIVAKWEIPKQHLWQIKEGLAHHVVEHAKQLAQKYPEALPDAAHLFVVSDSTKEKPNVLLVQKTLRAPFQFDIVFLSQSAKRHKEPIGADDAKDLSGKALTGLLKSASDSFDNRFEKQFGLAAKGFKDDEIAFAQSLLGNMVGGLGYFHGTQIVDRALEDLEEDFVADFPTNEEEDEEDDYFGGAGKGEGSGKPQPNPKEEGPFSLFTAVPSRPFFPRGFLWDEGFHHLLIGAWDNDLSLDIISHWASLIDEKGWVAREQILGEEARSKVPKEFQTQYPHFANPPTLVLAVNKYIERLRFMRKHPELKMQEITDIDGMTSTSDVNLLSSAHLVDETLAKSYLDRVYEKFRKQYLWFRRTQWGNIEDHGRDPKGGEGYRWRGRTDQHTLTSGLDDYPRASPPHEGELHVDLISWVAFYARTLRAVAEELGKEADVKEYLKHEKNLLTSLDDLHWDKKSKSYCDVSVDNAGESYHLVHKGYLSLMPFVLGLLPADHPHLGAILDMMYDEKELWSPYGLASLSKSDEFYGTRENYWRGPVWININYLALASLHKNYVSAPGPHQAKAQKIYKELRGNIIKNVYKEYKRTGYVWEQYSSEDGEGKRSHPFTGWTALVTLIMAEKY</sequence>
<proteinExistence type="inferred from homology"/>
<keyword evidence="15" id="KW-1185">Reference proteome</keyword>
<dbReference type="Gene3D" id="1.50.10.10">
    <property type="match status" value="1"/>
</dbReference>
<dbReference type="EMBL" id="JADGJD010000040">
    <property type="protein sequence ID" value="KAJ3056248.1"/>
    <property type="molecule type" value="Genomic_DNA"/>
</dbReference>
<evidence type="ECO:0000256" key="4">
    <source>
        <dbReference type="ARBA" id="ARBA00022801"/>
    </source>
</evidence>
<keyword evidence="5" id="KW-0256">Endoplasmic reticulum</keyword>
<reference evidence="14" key="1">
    <citation type="submission" date="2020-05" db="EMBL/GenBank/DDBJ databases">
        <title>Phylogenomic resolution of chytrid fungi.</title>
        <authorList>
            <person name="Stajich J.E."/>
            <person name="Amses K."/>
            <person name="Simmons R."/>
            <person name="Seto K."/>
            <person name="Myers J."/>
            <person name="Bonds A."/>
            <person name="Quandt C.A."/>
            <person name="Barry K."/>
            <person name="Liu P."/>
            <person name="Grigoriev I."/>
            <person name="Longcore J.E."/>
            <person name="James T.Y."/>
        </authorList>
    </citation>
    <scope>NUCLEOTIDE SEQUENCE</scope>
    <source>
        <strain evidence="14">JEL0318</strain>
    </source>
</reference>
<organism evidence="14 15">
    <name type="scientific">Rhizophlyctis rosea</name>
    <dbReference type="NCBI Taxonomy" id="64517"/>
    <lineage>
        <taxon>Eukaryota</taxon>
        <taxon>Fungi</taxon>
        <taxon>Fungi incertae sedis</taxon>
        <taxon>Chytridiomycota</taxon>
        <taxon>Chytridiomycota incertae sedis</taxon>
        <taxon>Chytridiomycetes</taxon>
        <taxon>Rhizophlyctidales</taxon>
        <taxon>Rhizophlyctidaceae</taxon>
        <taxon>Rhizophlyctis</taxon>
    </lineage>
</organism>
<evidence type="ECO:0000256" key="9">
    <source>
        <dbReference type="ARBA" id="ARBA00023180"/>
    </source>
</evidence>
<evidence type="ECO:0000256" key="8">
    <source>
        <dbReference type="ARBA" id="ARBA00023136"/>
    </source>
</evidence>
<dbReference type="PANTHER" id="PTHR10412:SF11">
    <property type="entry name" value="MANNOSYL-OLIGOSACCHARIDE GLUCOSIDASE"/>
    <property type="match status" value="1"/>
</dbReference>
<keyword evidence="4" id="KW-0378">Hydrolase</keyword>
<keyword evidence="8" id="KW-0472">Membrane</keyword>
<keyword evidence="3" id="KW-0812">Transmembrane</keyword>
<evidence type="ECO:0000256" key="1">
    <source>
        <dbReference type="ARBA" id="ARBA00004648"/>
    </source>
</evidence>
<feature type="compositionally biased region" description="Acidic residues" evidence="12">
    <location>
        <begin position="175"/>
        <end position="187"/>
    </location>
</feature>
<keyword evidence="10" id="KW-0326">Glycosidase</keyword>
<name>A0AAD5SIM0_9FUNG</name>
<protein>
    <recommendedName>
        <fullName evidence="11">mannosyl-oligosaccharide glucosidase</fullName>
        <ecNumber evidence="11">3.2.1.106</ecNumber>
    </recommendedName>
</protein>
<dbReference type="InterPro" id="IPR008928">
    <property type="entry name" value="6-hairpin_glycosidase_sf"/>
</dbReference>
<accession>A0AAD5SIM0</accession>
<dbReference type="InterPro" id="IPR038518">
    <property type="entry name" value="Glyco_hydro_63N_sf"/>
</dbReference>
<keyword evidence="6" id="KW-0735">Signal-anchor</keyword>